<reference evidence="17" key="4">
    <citation type="submission" date="2025-08" db="UniProtKB">
        <authorList>
            <consortium name="Ensembl"/>
        </authorList>
    </citation>
    <scope>IDENTIFICATION</scope>
</reference>
<reference evidence="18" key="3">
    <citation type="journal article" date="2014" name="Nature">
        <title>Elephant shark genome provides unique insights into gnathostome evolution.</title>
        <authorList>
            <consortium name="International Elephant Shark Genome Sequencing Consortium"/>
            <person name="Venkatesh B."/>
            <person name="Lee A.P."/>
            <person name="Ravi V."/>
            <person name="Maurya A.K."/>
            <person name="Lian M.M."/>
            <person name="Swann J.B."/>
            <person name="Ohta Y."/>
            <person name="Flajnik M.F."/>
            <person name="Sutoh Y."/>
            <person name="Kasahara M."/>
            <person name="Hoon S."/>
            <person name="Gangu V."/>
            <person name="Roy S.W."/>
            <person name="Irimia M."/>
            <person name="Korzh V."/>
            <person name="Kondrychyn I."/>
            <person name="Lim Z.W."/>
            <person name="Tay B.H."/>
            <person name="Tohari S."/>
            <person name="Kong K.W."/>
            <person name="Ho S."/>
            <person name="Lorente-Galdos B."/>
            <person name="Quilez J."/>
            <person name="Marques-Bonet T."/>
            <person name="Raney B.J."/>
            <person name="Ingham P.W."/>
            <person name="Tay A."/>
            <person name="Hillier L.W."/>
            <person name="Minx P."/>
            <person name="Boehm T."/>
            <person name="Wilson R.K."/>
            <person name="Brenner S."/>
            <person name="Warren W.C."/>
        </authorList>
    </citation>
    <scope>NUCLEOTIDE SEQUENCE [LARGE SCALE GENOMIC DNA]</scope>
</reference>
<dbReference type="CDD" id="cd07302">
    <property type="entry name" value="CHD"/>
    <property type="match status" value="1"/>
</dbReference>
<dbReference type="Pfam" id="PF16214">
    <property type="entry name" value="AC_N"/>
    <property type="match status" value="1"/>
</dbReference>
<sequence length="294" mass="32869">LSLSAFPLPIFSSISPSLRLPQERLLLSVLPRHVAMEMKADINAKQEDMMFHKIYIQKHDNTPVWATTKLGWKFLSTTTTNENHCLRIKILGDCYYCVSGLPEARADHGHCCVEMGVDMIEAISLVREVTGVNVNMRVGIHSGRVHCGVLGLRKWQFDVWSNDVTLANQMEAGGKAGIHITKATLNYLNGDYEVEPGFGGERNVYLKDHNIETFLIVGCSQKRVKQSWIDFLLRPGRVESNLHLPTGQCPGAPDSEKRNESLNPRLVGGDAAVRKWLPGFAHEIHGPFALQYVL</sequence>
<dbReference type="Pfam" id="PF00211">
    <property type="entry name" value="Guanylate_cyc"/>
    <property type="match status" value="1"/>
</dbReference>
<comment type="subcellular location">
    <subcellularLocation>
        <location evidence="4">Membrane</location>
        <topology evidence="4">Multi-pass membrane protein</topology>
    </subcellularLocation>
</comment>
<keyword evidence="18" id="KW-1185">Reference proteome</keyword>
<dbReference type="PANTHER" id="PTHR45627:SF16">
    <property type="entry name" value="ADENYLATE CYCLASE"/>
    <property type="match status" value="1"/>
</dbReference>
<dbReference type="GO" id="GO:0004016">
    <property type="term" value="F:adenylate cyclase activity"/>
    <property type="evidence" value="ECO:0007669"/>
    <property type="project" value="UniProtKB-EC"/>
</dbReference>
<dbReference type="PROSITE" id="PS50125">
    <property type="entry name" value="GUANYLATE_CYCLASE_2"/>
    <property type="match status" value="1"/>
</dbReference>
<comment type="cofactor">
    <cofactor evidence="3">
        <name>Mg(2+)</name>
        <dbReference type="ChEBI" id="CHEBI:18420"/>
    </cofactor>
</comment>
<keyword evidence="12" id="KW-0115">cAMP biosynthesis</keyword>
<reference evidence="18" key="2">
    <citation type="journal article" date="2007" name="PLoS Biol.">
        <title>Survey sequencing and comparative analysis of the elephant shark (Callorhinchus milii) genome.</title>
        <authorList>
            <person name="Venkatesh B."/>
            <person name="Kirkness E.F."/>
            <person name="Loh Y.H."/>
            <person name="Halpern A.L."/>
            <person name="Lee A.P."/>
            <person name="Johnson J."/>
            <person name="Dandona N."/>
            <person name="Viswanathan L.D."/>
            <person name="Tay A."/>
            <person name="Venter J.C."/>
            <person name="Strausberg R.L."/>
            <person name="Brenner S."/>
        </authorList>
    </citation>
    <scope>NUCLEOTIDE SEQUENCE [LARGE SCALE GENOMIC DNA]</scope>
</reference>
<dbReference type="FunFam" id="3.30.70.1230:FF:000116">
    <property type="entry name" value="Uncharacterized protein"/>
    <property type="match status" value="1"/>
</dbReference>
<organism evidence="17 18">
    <name type="scientific">Callorhinchus milii</name>
    <name type="common">Ghost shark</name>
    <dbReference type="NCBI Taxonomy" id="7868"/>
    <lineage>
        <taxon>Eukaryota</taxon>
        <taxon>Metazoa</taxon>
        <taxon>Chordata</taxon>
        <taxon>Craniata</taxon>
        <taxon>Vertebrata</taxon>
        <taxon>Chondrichthyes</taxon>
        <taxon>Holocephali</taxon>
        <taxon>Chimaeriformes</taxon>
        <taxon>Callorhinchidae</taxon>
        <taxon>Callorhinchus</taxon>
    </lineage>
</organism>
<evidence type="ECO:0000256" key="11">
    <source>
        <dbReference type="ARBA" id="ARBA00022989"/>
    </source>
</evidence>
<dbReference type="OMA" id="GFAHEIH"/>
<dbReference type="InterPro" id="IPR001054">
    <property type="entry name" value="A/G_cyclase"/>
</dbReference>
<evidence type="ECO:0000256" key="5">
    <source>
        <dbReference type="ARBA" id="ARBA00012201"/>
    </source>
</evidence>
<feature type="domain" description="Guanylate cyclase" evidence="16">
    <location>
        <begin position="82"/>
        <end position="171"/>
    </location>
</feature>
<evidence type="ECO:0000256" key="10">
    <source>
        <dbReference type="ARBA" id="ARBA00022842"/>
    </source>
</evidence>
<dbReference type="GO" id="GO:0007189">
    <property type="term" value="P:adenylate cyclase-activating G protein-coupled receptor signaling pathway"/>
    <property type="evidence" value="ECO:0007669"/>
    <property type="project" value="TreeGrafter"/>
</dbReference>
<evidence type="ECO:0000256" key="7">
    <source>
        <dbReference type="ARBA" id="ARBA00022723"/>
    </source>
</evidence>
<keyword evidence="9" id="KW-0067">ATP-binding</keyword>
<dbReference type="GO" id="GO:0046872">
    <property type="term" value="F:metal ion binding"/>
    <property type="evidence" value="ECO:0007669"/>
    <property type="project" value="UniProtKB-KW"/>
</dbReference>
<evidence type="ECO:0000256" key="1">
    <source>
        <dbReference type="ARBA" id="ARBA00001593"/>
    </source>
</evidence>
<protein>
    <recommendedName>
        <fullName evidence="5">adenylate cyclase</fullName>
        <ecNumber evidence="5">4.6.1.1</ecNumber>
    </recommendedName>
</protein>
<keyword evidence="7" id="KW-0479">Metal-binding</keyword>
<dbReference type="GO" id="GO:0006171">
    <property type="term" value="P:cAMP biosynthetic process"/>
    <property type="evidence" value="ECO:0007669"/>
    <property type="project" value="UniProtKB-KW"/>
</dbReference>
<keyword evidence="10" id="KW-0460">Magnesium</keyword>
<keyword evidence="6" id="KW-0812">Transmembrane</keyword>
<dbReference type="PROSITE" id="PS00452">
    <property type="entry name" value="GUANYLATE_CYCLASE_1"/>
    <property type="match status" value="1"/>
</dbReference>
<reference evidence="18" key="1">
    <citation type="journal article" date="2006" name="Science">
        <title>Ancient noncoding elements conserved in the human genome.</title>
        <authorList>
            <person name="Venkatesh B."/>
            <person name="Kirkness E.F."/>
            <person name="Loh Y.H."/>
            <person name="Halpern A.L."/>
            <person name="Lee A.P."/>
            <person name="Johnson J."/>
            <person name="Dandona N."/>
            <person name="Viswanathan L.D."/>
            <person name="Tay A."/>
            <person name="Venter J.C."/>
            <person name="Strausberg R.L."/>
            <person name="Brenner S."/>
        </authorList>
    </citation>
    <scope>NUCLEOTIDE SEQUENCE [LARGE SCALE GENOMIC DNA]</scope>
</reference>
<dbReference type="InterPro" id="IPR029787">
    <property type="entry name" value="Nucleotide_cyclase"/>
</dbReference>
<reference evidence="17" key="5">
    <citation type="submission" date="2025-09" db="UniProtKB">
        <authorList>
            <consortium name="Ensembl"/>
        </authorList>
    </citation>
    <scope>IDENTIFICATION</scope>
</reference>
<comment type="cofactor">
    <cofactor evidence="2">
        <name>Mn(2+)</name>
        <dbReference type="ChEBI" id="CHEBI:29035"/>
    </cofactor>
</comment>
<name>A0A4W3HAQ5_CALMI</name>
<evidence type="ECO:0000256" key="14">
    <source>
        <dbReference type="ARBA" id="ARBA00023239"/>
    </source>
</evidence>
<evidence type="ECO:0000256" key="8">
    <source>
        <dbReference type="ARBA" id="ARBA00022741"/>
    </source>
</evidence>
<dbReference type="SMART" id="SM00044">
    <property type="entry name" value="CYCc"/>
    <property type="match status" value="1"/>
</dbReference>
<evidence type="ECO:0000313" key="18">
    <source>
        <dbReference type="Proteomes" id="UP000314986"/>
    </source>
</evidence>
<dbReference type="AlphaFoldDB" id="A0A4W3HAQ5"/>
<evidence type="ECO:0000256" key="15">
    <source>
        <dbReference type="RuleBase" id="RU000405"/>
    </source>
</evidence>
<evidence type="ECO:0000256" key="2">
    <source>
        <dbReference type="ARBA" id="ARBA00001936"/>
    </source>
</evidence>
<accession>A0A4W3HAQ5</accession>
<dbReference type="GO" id="GO:0005524">
    <property type="term" value="F:ATP binding"/>
    <property type="evidence" value="ECO:0007669"/>
    <property type="project" value="UniProtKB-KW"/>
</dbReference>
<dbReference type="GO" id="GO:0035556">
    <property type="term" value="P:intracellular signal transduction"/>
    <property type="evidence" value="ECO:0007669"/>
    <property type="project" value="InterPro"/>
</dbReference>
<dbReference type="InParanoid" id="A0A4W3HAQ5"/>
<dbReference type="InterPro" id="IPR032628">
    <property type="entry name" value="AC_N"/>
</dbReference>
<comment type="similarity">
    <text evidence="15">Belongs to the adenylyl cyclase class-4/guanylyl cyclase family.</text>
</comment>
<dbReference type="EC" id="4.6.1.1" evidence="5"/>
<keyword evidence="14 15" id="KW-0456">Lyase</keyword>
<keyword evidence="8" id="KW-0547">Nucleotide-binding</keyword>
<evidence type="ECO:0000256" key="13">
    <source>
        <dbReference type="ARBA" id="ARBA00023136"/>
    </source>
</evidence>
<comment type="catalytic activity">
    <reaction evidence="1">
        <text>ATP = 3',5'-cyclic AMP + diphosphate</text>
        <dbReference type="Rhea" id="RHEA:15389"/>
        <dbReference type="ChEBI" id="CHEBI:30616"/>
        <dbReference type="ChEBI" id="CHEBI:33019"/>
        <dbReference type="ChEBI" id="CHEBI:58165"/>
        <dbReference type="EC" id="4.6.1.1"/>
    </reaction>
</comment>
<dbReference type="SUPFAM" id="SSF55073">
    <property type="entry name" value="Nucleotide cyclase"/>
    <property type="match status" value="1"/>
</dbReference>
<dbReference type="GO" id="GO:0005886">
    <property type="term" value="C:plasma membrane"/>
    <property type="evidence" value="ECO:0007669"/>
    <property type="project" value="TreeGrafter"/>
</dbReference>
<dbReference type="InterPro" id="IPR018297">
    <property type="entry name" value="A/G_cyclase_CS"/>
</dbReference>
<evidence type="ECO:0000259" key="16">
    <source>
        <dbReference type="PROSITE" id="PS50125"/>
    </source>
</evidence>
<keyword evidence="11" id="KW-1133">Transmembrane helix</keyword>
<dbReference type="STRING" id="7868.ENSCMIP00000012237"/>
<dbReference type="Proteomes" id="UP000314986">
    <property type="component" value="Unassembled WGS sequence"/>
</dbReference>
<dbReference type="GeneTree" id="ENSGT00940000158054"/>
<dbReference type="Ensembl" id="ENSCMIT00000012525.1">
    <property type="protein sequence ID" value="ENSCMIP00000012237.1"/>
    <property type="gene ID" value="ENSCMIG00000006262.1"/>
</dbReference>
<evidence type="ECO:0000256" key="12">
    <source>
        <dbReference type="ARBA" id="ARBA00022998"/>
    </source>
</evidence>
<keyword evidence="13" id="KW-0472">Membrane</keyword>
<proteinExistence type="inferred from homology"/>
<evidence type="ECO:0000256" key="4">
    <source>
        <dbReference type="ARBA" id="ARBA00004141"/>
    </source>
</evidence>
<evidence type="ECO:0000313" key="17">
    <source>
        <dbReference type="Ensembl" id="ENSCMIP00000012237.1"/>
    </source>
</evidence>
<evidence type="ECO:0000256" key="6">
    <source>
        <dbReference type="ARBA" id="ARBA00022692"/>
    </source>
</evidence>
<dbReference type="Gene3D" id="3.30.70.1230">
    <property type="entry name" value="Nucleotide cyclase"/>
    <property type="match status" value="1"/>
</dbReference>
<evidence type="ECO:0000256" key="3">
    <source>
        <dbReference type="ARBA" id="ARBA00001946"/>
    </source>
</evidence>
<dbReference type="PANTHER" id="PTHR45627">
    <property type="entry name" value="ADENYLATE CYCLASE TYPE 1"/>
    <property type="match status" value="1"/>
</dbReference>
<evidence type="ECO:0000256" key="9">
    <source>
        <dbReference type="ARBA" id="ARBA00022840"/>
    </source>
</evidence>